<feature type="transmembrane region" description="Helical" evidence="1">
    <location>
        <begin position="146"/>
        <end position="166"/>
    </location>
</feature>
<sequence>MKRTSKRFRLLLAVHKYLGLATGIIVLLVSLTGAAWVFKEEIEPLYEPEFVFEPAAEAELLSASRARELGQAVFPEHAIHGTLFEGTTAPVEVIFYQVEPRFYQSVFLHPTTGEILHTKDHLSGFFAWALLGHMYLWLPMDVGSMIVKYGILVFLFIIVSGLLIWLPGRVKRLRKNLSFRWKPTTGWRRKNFDLHSIVGVYIYVFAFLFAFTGSVIGLPWFYYATYKVLGGSGDPSFVIPENVSAGRTAAADDAAIPYDRLVPRLMREEPDARSFELHYPYSETSSVYVEIERGEGTFYRNDYRYFDQYTLEEIPSPGVYAKYADADFAKFVMRLNYDVHIGAIGGIPGKVIAFLASLVIASLPVTGFVMWYGRRKKGKKRPPAAVRPTTYAEEEPIKRDKLAKEEYRV</sequence>
<dbReference type="PANTHER" id="PTHR34219">
    <property type="entry name" value="IRON-REGULATED INNER MEMBRANE PROTEIN-RELATED"/>
    <property type="match status" value="1"/>
</dbReference>
<dbReference type="AlphaFoldDB" id="A0A2S6I6Y0"/>
<keyword evidence="1" id="KW-0472">Membrane</keyword>
<gene>
    <name evidence="2" type="ORF">CLV84_0190</name>
</gene>
<evidence type="ECO:0000256" key="1">
    <source>
        <dbReference type="SAM" id="Phobius"/>
    </source>
</evidence>
<accession>A0A2S6I6Y0</accession>
<feature type="transmembrane region" description="Helical" evidence="1">
    <location>
        <begin position="17"/>
        <end position="38"/>
    </location>
</feature>
<name>A0A2S6I6Y0_9BACT</name>
<keyword evidence="3" id="KW-1185">Reference proteome</keyword>
<protein>
    <submittedName>
        <fullName evidence="2">Putative iron-regulated membrane protein</fullName>
    </submittedName>
</protein>
<dbReference type="Pfam" id="PF03929">
    <property type="entry name" value="PepSY_TM"/>
    <property type="match status" value="1"/>
</dbReference>
<feature type="transmembrane region" description="Helical" evidence="1">
    <location>
        <begin position="351"/>
        <end position="372"/>
    </location>
</feature>
<dbReference type="EMBL" id="PTJC01000005">
    <property type="protein sequence ID" value="PPK87253.1"/>
    <property type="molecule type" value="Genomic_DNA"/>
</dbReference>
<dbReference type="PANTHER" id="PTHR34219:SF3">
    <property type="entry name" value="BLL7967 PROTEIN"/>
    <property type="match status" value="1"/>
</dbReference>
<evidence type="ECO:0000313" key="2">
    <source>
        <dbReference type="EMBL" id="PPK87253.1"/>
    </source>
</evidence>
<dbReference type="OrthoDB" id="111691at2"/>
<organism evidence="2 3">
    <name type="scientific">Neolewinella xylanilytica</name>
    <dbReference type="NCBI Taxonomy" id="1514080"/>
    <lineage>
        <taxon>Bacteria</taxon>
        <taxon>Pseudomonadati</taxon>
        <taxon>Bacteroidota</taxon>
        <taxon>Saprospiria</taxon>
        <taxon>Saprospirales</taxon>
        <taxon>Lewinellaceae</taxon>
        <taxon>Neolewinella</taxon>
    </lineage>
</organism>
<reference evidence="2 3" key="1">
    <citation type="submission" date="2018-02" db="EMBL/GenBank/DDBJ databases">
        <title>Genomic Encyclopedia of Archaeal and Bacterial Type Strains, Phase II (KMG-II): from individual species to whole genera.</title>
        <authorList>
            <person name="Goeker M."/>
        </authorList>
    </citation>
    <scope>NUCLEOTIDE SEQUENCE [LARGE SCALE GENOMIC DNA]</scope>
    <source>
        <strain evidence="2 3">DSM 29526</strain>
    </source>
</reference>
<feature type="transmembrane region" description="Helical" evidence="1">
    <location>
        <begin position="198"/>
        <end position="222"/>
    </location>
</feature>
<evidence type="ECO:0000313" key="3">
    <source>
        <dbReference type="Proteomes" id="UP000237662"/>
    </source>
</evidence>
<keyword evidence="1" id="KW-1133">Transmembrane helix</keyword>
<dbReference type="InterPro" id="IPR005625">
    <property type="entry name" value="PepSY-ass_TM"/>
</dbReference>
<comment type="caution">
    <text evidence="2">The sequence shown here is derived from an EMBL/GenBank/DDBJ whole genome shotgun (WGS) entry which is preliminary data.</text>
</comment>
<dbReference type="Proteomes" id="UP000237662">
    <property type="component" value="Unassembled WGS sequence"/>
</dbReference>
<keyword evidence="1" id="KW-0812">Transmembrane</keyword>
<dbReference type="RefSeq" id="WP_104417867.1">
    <property type="nucleotide sequence ID" value="NZ_PTJC01000005.1"/>
</dbReference>
<proteinExistence type="predicted"/>